<keyword evidence="1" id="KW-0472">Membrane</keyword>
<evidence type="ECO:0000313" key="3">
    <source>
        <dbReference type="Proteomes" id="UP000326198"/>
    </source>
</evidence>
<reference evidence="2 3" key="1">
    <citation type="submission" date="2019-04" db="EMBL/GenBank/DDBJ databases">
        <title>Friends and foes A comparative genomics studyof 23 Aspergillus species from section Flavi.</title>
        <authorList>
            <consortium name="DOE Joint Genome Institute"/>
            <person name="Kjaerbolling I."/>
            <person name="Vesth T."/>
            <person name="Frisvad J.C."/>
            <person name="Nybo J.L."/>
            <person name="Theobald S."/>
            <person name="Kildgaard S."/>
            <person name="Isbrandt T."/>
            <person name="Kuo A."/>
            <person name="Sato A."/>
            <person name="Lyhne E.K."/>
            <person name="Kogle M.E."/>
            <person name="Wiebenga A."/>
            <person name="Kun R.S."/>
            <person name="Lubbers R.J."/>
            <person name="Makela M.R."/>
            <person name="Barry K."/>
            <person name="Chovatia M."/>
            <person name="Clum A."/>
            <person name="Daum C."/>
            <person name="Haridas S."/>
            <person name="He G."/>
            <person name="LaButti K."/>
            <person name="Lipzen A."/>
            <person name="Mondo S."/>
            <person name="Riley R."/>
            <person name="Salamov A."/>
            <person name="Simmons B.A."/>
            <person name="Magnuson J.K."/>
            <person name="Henrissat B."/>
            <person name="Mortensen U.H."/>
            <person name="Larsen T.O."/>
            <person name="Devries R.P."/>
            <person name="Grigoriev I.V."/>
            <person name="Machida M."/>
            <person name="Baker S.E."/>
            <person name="Andersen M.R."/>
        </authorList>
    </citation>
    <scope>NUCLEOTIDE SEQUENCE [LARGE SCALE GENOMIC DNA]</scope>
    <source>
        <strain evidence="2 3">IBT 29228</strain>
    </source>
</reference>
<organism evidence="2 3">
    <name type="scientific">Aspergillus bertholletiae</name>
    <dbReference type="NCBI Taxonomy" id="1226010"/>
    <lineage>
        <taxon>Eukaryota</taxon>
        <taxon>Fungi</taxon>
        <taxon>Dikarya</taxon>
        <taxon>Ascomycota</taxon>
        <taxon>Pezizomycotina</taxon>
        <taxon>Eurotiomycetes</taxon>
        <taxon>Eurotiomycetidae</taxon>
        <taxon>Eurotiales</taxon>
        <taxon>Aspergillaceae</taxon>
        <taxon>Aspergillus</taxon>
        <taxon>Aspergillus subgen. Circumdati</taxon>
    </lineage>
</organism>
<evidence type="ECO:0000313" key="2">
    <source>
        <dbReference type="EMBL" id="KAE8374546.1"/>
    </source>
</evidence>
<feature type="transmembrane region" description="Helical" evidence="1">
    <location>
        <begin position="439"/>
        <end position="464"/>
    </location>
</feature>
<keyword evidence="1" id="KW-1133">Transmembrane helix</keyword>
<evidence type="ECO:0000256" key="1">
    <source>
        <dbReference type="SAM" id="Phobius"/>
    </source>
</evidence>
<name>A0A5N7AYX2_9EURO</name>
<protein>
    <submittedName>
        <fullName evidence="2">Uncharacterized protein</fullName>
    </submittedName>
</protein>
<keyword evidence="1" id="KW-0812">Transmembrane</keyword>
<dbReference type="EMBL" id="ML736282">
    <property type="protein sequence ID" value="KAE8374546.1"/>
    <property type="molecule type" value="Genomic_DNA"/>
</dbReference>
<gene>
    <name evidence="2" type="ORF">BDV26DRAFT_295906</name>
</gene>
<keyword evidence="3" id="KW-1185">Reference proteome</keyword>
<dbReference type="AlphaFoldDB" id="A0A5N7AYX2"/>
<dbReference type="Proteomes" id="UP000326198">
    <property type="component" value="Unassembled WGS sequence"/>
</dbReference>
<sequence>MQRLLRHMALPGEKLEDLEAQRQSSIRQAIYNKRSEFVQLLFDVKLEALADFPGIESYCDYLEHDAFQPLMGPAYEMIWALISCTNPKETKDCWDWCLAVLQVIVAQQPEISIHDILERLEKQGGNSIPNLKANQDKDYFYIAIFGVLCWSSLMVRPRLIFPDALPLNLTCLLPHGFKSSRRPATNRLRDKSRRPILAILPPFKLQHWGDRSEEGIRDEWREMGNLYEATLNIYSLQYFGHVTIQWVDTISEHLRFNPANRRLCLFRFPTFCALLAIHGDNMCSAMRSFAEQLDPLSPEDRDQCCVSLEQEVILSYRLLFGQDGQSRNIAREEIRRLKSSYAKQTVDAMLVDLCERKYEHSRLWWKTYDKVLQGYPAEVWPITCRTMEGHLQQSDVYSARDDFPRLGARLIKLQQFNSRQRPSKLTDLWRDRRNPLQWYTFWAVVLVGGVANILAALQFLVALVELQGS</sequence>
<dbReference type="OrthoDB" id="5428890at2759"/>
<accession>A0A5N7AYX2</accession>
<proteinExistence type="predicted"/>